<dbReference type="RefSeq" id="WP_072920839.1">
    <property type="nucleotide sequence ID" value="NZ_FRDM01000043.1"/>
</dbReference>
<protein>
    <submittedName>
        <fullName evidence="2">Anti-anti-sigma factor</fullName>
    </submittedName>
</protein>
<dbReference type="Proteomes" id="UP000184428">
    <property type="component" value="Unassembled WGS sequence"/>
</dbReference>
<dbReference type="InterPro" id="IPR036513">
    <property type="entry name" value="STAS_dom_sf"/>
</dbReference>
<feature type="domain" description="STAS" evidence="1">
    <location>
        <begin position="20"/>
        <end position="116"/>
    </location>
</feature>
<dbReference type="Pfam" id="PF01740">
    <property type="entry name" value="STAS"/>
    <property type="match status" value="1"/>
</dbReference>
<dbReference type="EMBL" id="FRDM01000043">
    <property type="protein sequence ID" value="SHN88340.1"/>
    <property type="molecule type" value="Genomic_DNA"/>
</dbReference>
<name>A0A1M7UZI7_9ACTN</name>
<dbReference type="PROSITE" id="PS50801">
    <property type="entry name" value="STAS"/>
    <property type="match status" value="1"/>
</dbReference>
<dbReference type="CDD" id="cd07043">
    <property type="entry name" value="STAS_anti-anti-sigma_factors"/>
    <property type="match status" value="1"/>
</dbReference>
<gene>
    <name evidence="2" type="ORF">SAMN05660350_04465</name>
</gene>
<reference evidence="2 3" key="1">
    <citation type="submission" date="2016-12" db="EMBL/GenBank/DDBJ databases">
        <authorList>
            <person name="Song W.-J."/>
            <person name="Kurnit D.M."/>
        </authorList>
    </citation>
    <scope>NUCLEOTIDE SEQUENCE [LARGE SCALE GENOMIC DNA]</scope>
    <source>
        <strain evidence="2 3">DSM 43162</strain>
    </source>
</reference>
<evidence type="ECO:0000313" key="3">
    <source>
        <dbReference type="Proteomes" id="UP000184428"/>
    </source>
</evidence>
<dbReference type="InterPro" id="IPR002645">
    <property type="entry name" value="STAS_dom"/>
</dbReference>
<dbReference type="Gene3D" id="3.30.750.24">
    <property type="entry name" value="STAS domain"/>
    <property type="match status" value="1"/>
</dbReference>
<dbReference type="SUPFAM" id="SSF52091">
    <property type="entry name" value="SpoIIaa-like"/>
    <property type="match status" value="1"/>
</dbReference>
<dbReference type="AlphaFoldDB" id="A0A1M7UZI7"/>
<evidence type="ECO:0000313" key="2">
    <source>
        <dbReference type="EMBL" id="SHN88340.1"/>
    </source>
</evidence>
<dbReference type="GO" id="GO:0043856">
    <property type="term" value="F:anti-sigma factor antagonist activity"/>
    <property type="evidence" value="ECO:0007669"/>
    <property type="project" value="TreeGrafter"/>
</dbReference>
<proteinExistence type="predicted"/>
<accession>A0A1M7UZI7</accession>
<evidence type="ECO:0000259" key="1">
    <source>
        <dbReference type="PROSITE" id="PS50801"/>
    </source>
</evidence>
<dbReference type="PANTHER" id="PTHR33495:SF2">
    <property type="entry name" value="ANTI-SIGMA FACTOR ANTAGONIST TM_1081-RELATED"/>
    <property type="match status" value="1"/>
</dbReference>
<dbReference type="PANTHER" id="PTHR33495">
    <property type="entry name" value="ANTI-SIGMA FACTOR ANTAGONIST TM_1081-RELATED-RELATED"/>
    <property type="match status" value="1"/>
</dbReference>
<sequence length="116" mass="12113">MTRSPVPPHPPGAVWLEPGNGGVVLHLRGEVDAATVARWEQDRPSTGTDGTAQGVVVAVDASAAAFLNSTGVALLVRETDAHRRAGGRPELRNPSRAVLQVLRLTGMAGLFDVVTD</sequence>
<organism evidence="2 3">
    <name type="scientific">Geodermatophilus obscurus</name>
    <dbReference type="NCBI Taxonomy" id="1861"/>
    <lineage>
        <taxon>Bacteria</taxon>
        <taxon>Bacillati</taxon>
        <taxon>Actinomycetota</taxon>
        <taxon>Actinomycetes</taxon>
        <taxon>Geodermatophilales</taxon>
        <taxon>Geodermatophilaceae</taxon>
        <taxon>Geodermatophilus</taxon>
    </lineage>
</organism>